<evidence type="ECO:0000313" key="4">
    <source>
        <dbReference type="Proteomes" id="UP000001940"/>
    </source>
</evidence>
<evidence type="ECO:0000313" key="3">
    <source>
        <dbReference type="EMBL" id="CDK13472.1"/>
    </source>
</evidence>
<feature type="chain" id="PRO_5004746082" evidence="2">
    <location>
        <begin position="25"/>
        <end position="99"/>
    </location>
</feature>
<dbReference type="KEGG" id="cel:CELE_C17H12.37"/>
<evidence type="ECO:0000256" key="1">
    <source>
        <dbReference type="SAM" id="MobiDB-lite"/>
    </source>
</evidence>
<dbReference type="RefSeq" id="NP_001293765.1">
    <property type="nucleotide sequence ID" value="NM_001306836.2"/>
</dbReference>
<proteinExistence type="predicted"/>
<sequence>MSIGHLFLLLVLSYSVSMFLLAEACAVQEAQKSPEKLGDVETNGKDIVKMPATNLTTPNSDATPPVVNDDQSTGEASSSRFQPTTIATAIMTLIFCRLV</sequence>
<organism evidence="3 4">
    <name type="scientific">Caenorhabditis elegans</name>
    <dbReference type="NCBI Taxonomy" id="6239"/>
    <lineage>
        <taxon>Eukaryota</taxon>
        <taxon>Metazoa</taxon>
        <taxon>Ecdysozoa</taxon>
        <taxon>Nematoda</taxon>
        <taxon>Chromadorea</taxon>
        <taxon>Rhabditida</taxon>
        <taxon>Rhabditina</taxon>
        <taxon>Rhabditomorpha</taxon>
        <taxon>Rhabditoidea</taxon>
        <taxon>Rhabditidae</taxon>
        <taxon>Peloderinae</taxon>
        <taxon>Caenorhabditis</taxon>
    </lineage>
</organism>
<dbReference type="AGR" id="WB:WBGene00236786"/>
<dbReference type="GeneID" id="24104222"/>
<feature type="region of interest" description="Disordered" evidence="1">
    <location>
        <begin position="50"/>
        <end position="80"/>
    </location>
</feature>
<feature type="compositionally biased region" description="Polar residues" evidence="1">
    <location>
        <begin position="69"/>
        <end position="80"/>
    </location>
</feature>
<evidence type="ECO:0000256" key="2">
    <source>
        <dbReference type="SAM" id="SignalP"/>
    </source>
</evidence>
<dbReference type="OrthoDB" id="5858015at2759"/>
<dbReference type="Bgee" id="WBGene00236786">
    <property type="expression patterns" value="Expressed in adult organism"/>
</dbReference>
<feature type="compositionally biased region" description="Polar residues" evidence="1">
    <location>
        <begin position="53"/>
        <end position="62"/>
    </location>
</feature>
<feature type="signal peptide" evidence="2">
    <location>
        <begin position="1"/>
        <end position="24"/>
    </location>
</feature>
<keyword evidence="2" id="KW-0732">Signal</keyword>
<keyword evidence="4" id="KW-1185">Reference proteome</keyword>
<dbReference type="FunCoup" id="V6CLN9">
    <property type="interactions" value="814"/>
</dbReference>
<dbReference type="InParanoid" id="V6CLN9"/>
<dbReference type="EMBL" id="BX284604">
    <property type="protein sequence ID" value="CDK13472.1"/>
    <property type="molecule type" value="Genomic_DNA"/>
</dbReference>
<accession>V6CLN9</accession>
<dbReference type="CTD" id="24104222"/>
<gene>
    <name evidence="3 5" type="ORF">C17H12.37</name>
    <name evidence="3" type="ORF">CELE_C17H12.37</name>
</gene>
<dbReference type="AlphaFoldDB" id="V6CLN9"/>
<name>V6CLN9_CAEEL</name>
<protein>
    <submittedName>
        <fullName evidence="3">MS Related Protein</fullName>
    </submittedName>
</protein>
<dbReference type="OMA" id="VGNDIEQ"/>
<dbReference type="Proteomes" id="UP000001940">
    <property type="component" value="Chromosome IV"/>
</dbReference>
<reference evidence="3 4" key="1">
    <citation type="journal article" date="1998" name="Science">
        <title>Genome sequence of the nematode C. elegans: a platform for investigating biology.</title>
        <authorList>
            <consortium name="The C. elegans sequencing consortium"/>
            <person name="Sulson J.E."/>
            <person name="Waterston R."/>
        </authorList>
    </citation>
    <scope>NUCLEOTIDE SEQUENCE [LARGE SCALE GENOMIC DNA]</scope>
    <source>
        <strain evidence="3 4">Bristol N2</strain>
    </source>
</reference>
<evidence type="ECO:0000313" key="5">
    <source>
        <dbReference type="WormBase" id="C17H12.37"/>
    </source>
</evidence>
<dbReference type="HOGENOM" id="CLU_2322472_0_0_1"/>
<dbReference type="WormBase" id="C17H12.37">
    <property type="protein sequence ID" value="CE49399"/>
    <property type="gene ID" value="WBGene00236786"/>
</dbReference>